<protein>
    <submittedName>
        <fullName evidence="3">GATA zinc finger domain-containing protein 14-like</fullName>
    </submittedName>
</protein>
<keyword evidence="2" id="KW-1185">Reference proteome</keyword>
<evidence type="ECO:0000313" key="3">
    <source>
        <dbReference type="RefSeq" id="XP_036361091.1"/>
    </source>
</evidence>
<sequence>MAKKKLKEFLMQIIENTEKPADIKLEYKFNHAYENRKLKFQRISILFQHIKIQQPKDTNKTLPDVPFRLQQFQIITTHYNAALYKAGYNQKITYIDKENLHIPNKRNNNNHVNNNSDSAGNKSRCRFNVTTNLNGNKNKDKNIDQNIGNSDRINLGKTKKHTISNIDKENLHIPNKSSNNSHVNNNRDHARNKSRSRFTVTTNLNGNKNNDKNIDQNIGNTDKINLDKTKKQANKNINKHNDSGESKNDSTNPNSNSRKFNKKDFVANYKEQALQRSCNHPSLKEELIFDLQDMLHANSSYIRSFKYTVESAPPTECNIVIDADKKLITEHRGD</sequence>
<feature type="compositionally biased region" description="Polar residues" evidence="1">
    <location>
        <begin position="249"/>
        <end position="258"/>
    </location>
</feature>
<organism evidence="2 3">
    <name type="scientific">Octopus sinensis</name>
    <name type="common">East Asian common octopus</name>
    <dbReference type="NCBI Taxonomy" id="2607531"/>
    <lineage>
        <taxon>Eukaryota</taxon>
        <taxon>Metazoa</taxon>
        <taxon>Spiralia</taxon>
        <taxon>Lophotrochozoa</taxon>
        <taxon>Mollusca</taxon>
        <taxon>Cephalopoda</taxon>
        <taxon>Coleoidea</taxon>
        <taxon>Octopodiformes</taxon>
        <taxon>Octopoda</taxon>
        <taxon>Incirrata</taxon>
        <taxon>Octopodidae</taxon>
        <taxon>Octopus</taxon>
    </lineage>
</organism>
<feature type="compositionally biased region" description="Low complexity" evidence="1">
    <location>
        <begin position="175"/>
        <end position="184"/>
    </location>
</feature>
<feature type="compositionally biased region" description="Basic and acidic residues" evidence="1">
    <location>
        <begin position="239"/>
        <end position="248"/>
    </location>
</feature>
<evidence type="ECO:0000313" key="2">
    <source>
        <dbReference type="Proteomes" id="UP000515154"/>
    </source>
</evidence>
<dbReference type="RefSeq" id="XP_036361091.1">
    <property type="nucleotide sequence ID" value="XM_036505198.1"/>
</dbReference>
<dbReference type="Proteomes" id="UP000515154">
    <property type="component" value="Linkage group LG8"/>
</dbReference>
<accession>A0A7E6EZS6</accession>
<proteinExistence type="predicted"/>
<feature type="region of interest" description="Disordered" evidence="1">
    <location>
        <begin position="102"/>
        <end position="260"/>
    </location>
</feature>
<name>A0A7E6EZS6_9MOLL</name>
<reference evidence="3" key="1">
    <citation type="submission" date="2025-08" db="UniProtKB">
        <authorList>
            <consortium name="RefSeq"/>
        </authorList>
    </citation>
    <scope>IDENTIFICATION</scope>
</reference>
<evidence type="ECO:0000256" key="1">
    <source>
        <dbReference type="SAM" id="MobiDB-lite"/>
    </source>
</evidence>
<feature type="compositionally biased region" description="Low complexity" evidence="1">
    <location>
        <begin position="102"/>
        <end position="121"/>
    </location>
</feature>
<gene>
    <name evidence="3" type="primary">LOC118764475</name>
</gene>
<dbReference type="AlphaFoldDB" id="A0A7E6EZS6"/>
<dbReference type="KEGG" id="osn:118764475"/>